<dbReference type="InterPro" id="IPR037359">
    <property type="entry name" value="NST/OST"/>
</dbReference>
<dbReference type="SUPFAM" id="SSF52540">
    <property type="entry name" value="P-loop containing nucleoside triphosphate hydrolases"/>
    <property type="match status" value="1"/>
</dbReference>
<keyword evidence="5" id="KW-1185">Reference proteome</keyword>
<evidence type="ECO:0000313" key="5">
    <source>
        <dbReference type="Proteomes" id="UP000199437"/>
    </source>
</evidence>
<protein>
    <submittedName>
        <fullName evidence="4">Sulfotransferase domain-containing protein</fullName>
    </submittedName>
</protein>
<proteinExistence type="predicted"/>
<dbReference type="STRING" id="1267423.SAMN05216290_0222"/>
<name>A0A1I0MC64_9BACT</name>
<accession>A0A1I0MC64</accession>
<dbReference type="InterPro" id="IPR027417">
    <property type="entry name" value="P-loop_NTPase"/>
</dbReference>
<evidence type="ECO:0000256" key="1">
    <source>
        <dbReference type="ARBA" id="ARBA00022679"/>
    </source>
</evidence>
<dbReference type="Proteomes" id="UP000199437">
    <property type="component" value="Unassembled WGS sequence"/>
</dbReference>
<evidence type="ECO:0000259" key="3">
    <source>
        <dbReference type="Pfam" id="PF00685"/>
    </source>
</evidence>
<evidence type="ECO:0000256" key="2">
    <source>
        <dbReference type="ARBA" id="ARBA00023180"/>
    </source>
</evidence>
<keyword evidence="2" id="KW-0325">Glycoprotein</keyword>
<keyword evidence="1 4" id="KW-0808">Transferase</keyword>
<dbReference type="GO" id="GO:0008146">
    <property type="term" value="F:sulfotransferase activity"/>
    <property type="evidence" value="ECO:0007669"/>
    <property type="project" value="InterPro"/>
</dbReference>
<evidence type="ECO:0000313" key="4">
    <source>
        <dbReference type="EMBL" id="SEV85306.1"/>
    </source>
</evidence>
<dbReference type="PANTHER" id="PTHR10605">
    <property type="entry name" value="HEPARAN SULFATE SULFOTRANSFERASE"/>
    <property type="match status" value="1"/>
</dbReference>
<sequence>MTEINMKHPNFFLVGASKAGTTSLYHYLKQHPDIFMCPEKEPSHFLFPYGVPPLMFSDDLMSHSFRENIKNAPRVFPTREEYIAMFDGVREEKIIGEASPDYLIGPDTPQAIFDFTPLAKIMIILRNPFDAAYSEFLMNQRDGEFKEGTTFLELLRAEDLNDCDLQKLPKLIRTRFYSKHINRYLEVFPKDQIRCFLFEDLDHMDLLLNDAFEFLGVSTQVRIDTSLKYNAAKAQKIDYRTDSIRNLIPPSIKSGLKKTIPASFYSWYWNRRLGVHQSEKFPVKCPEDAKEYLMPIFTPVIQELGELLERDLSLWLK</sequence>
<gene>
    <name evidence="4" type="ORF">SAMN05216290_0222</name>
</gene>
<dbReference type="PANTHER" id="PTHR10605:SF56">
    <property type="entry name" value="BIFUNCTIONAL HEPARAN SULFATE N-DEACETYLASE_N-SULFOTRANSFERASE"/>
    <property type="match status" value="1"/>
</dbReference>
<dbReference type="EMBL" id="FOIR01000001">
    <property type="protein sequence ID" value="SEV85306.1"/>
    <property type="molecule type" value="Genomic_DNA"/>
</dbReference>
<dbReference type="AlphaFoldDB" id="A0A1I0MC64"/>
<feature type="domain" description="Sulfotransferase" evidence="3">
    <location>
        <begin position="10"/>
        <end position="242"/>
    </location>
</feature>
<dbReference type="Gene3D" id="3.40.50.300">
    <property type="entry name" value="P-loop containing nucleotide triphosphate hydrolases"/>
    <property type="match status" value="1"/>
</dbReference>
<organism evidence="4 5">
    <name type="scientific">Roseivirga pacifica</name>
    <dbReference type="NCBI Taxonomy" id="1267423"/>
    <lineage>
        <taxon>Bacteria</taxon>
        <taxon>Pseudomonadati</taxon>
        <taxon>Bacteroidota</taxon>
        <taxon>Cytophagia</taxon>
        <taxon>Cytophagales</taxon>
        <taxon>Roseivirgaceae</taxon>
        <taxon>Roseivirga</taxon>
    </lineage>
</organism>
<reference evidence="5" key="1">
    <citation type="submission" date="2016-10" db="EMBL/GenBank/DDBJ databases">
        <authorList>
            <person name="Varghese N."/>
            <person name="Submissions S."/>
        </authorList>
    </citation>
    <scope>NUCLEOTIDE SEQUENCE [LARGE SCALE GENOMIC DNA]</scope>
    <source>
        <strain evidence="5">CGMCC 1.12402</strain>
    </source>
</reference>
<dbReference type="InterPro" id="IPR000863">
    <property type="entry name" value="Sulfotransferase_dom"/>
</dbReference>
<dbReference type="RefSeq" id="WP_090256550.1">
    <property type="nucleotide sequence ID" value="NZ_RBHZ01000001.1"/>
</dbReference>
<dbReference type="Pfam" id="PF00685">
    <property type="entry name" value="Sulfotransfer_1"/>
    <property type="match status" value="1"/>
</dbReference>
<dbReference type="OrthoDB" id="981508at2"/>